<feature type="domain" description="Putative metallopeptidase" evidence="3">
    <location>
        <begin position="24"/>
        <end position="261"/>
    </location>
</feature>
<evidence type="ECO:0000313" key="4">
    <source>
        <dbReference type="EMBL" id="APC46033.1"/>
    </source>
</evidence>
<feature type="region of interest" description="Disordered" evidence="1">
    <location>
        <begin position="147"/>
        <end position="183"/>
    </location>
</feature>
<dbReference type="Pfam" id="PF09967">
    <property type="entry name" value="DUF2201"/>
    <property type="match status" value="1"/>
</dbReference>
<evidence type="ECO:0000256" key="1">
    <source>
        <dbReference type="SAM" id="MobiDB-lite"/>
    </source>
</evidence>
<evidence type="ECO:0000313" key="5">
    <source>
        <dbReference type="Proteomes" id="UP000225978"/>
    </source>
</evidence>
<feature type="domain" description="VWA-like" evidence="2">
    <location>
        <begin position="272"/>
        <end position="393"/>
    </location>
</feature>
<proteinExistence type="predicted"/>
<reference evidence="4 5" key="1">
    <citation type="journal article" date="2017" name="Viruses">
        <title>Stumbling across the Same Phage: Comparative Genomics of Widespread Temperate Phages Infecting the Fish Pathogen Vibrio anguillarum.</title>
        <authorList>
            <person name="Kalatzis P.G."/>
            <person name="Rorbo N.I."/>
            <person name="Castillo D."/>
            <person name="Mauritzen J.J."/>
            <person name="Jorgensen J."/>
            <person name="Kokkari C."/>
            <person name="Zhang F."/>
            <person name="Katharios P."/>
            <person name="Middelboe M."/>
        </authorList>
    </citation>
    <scope>NUCLEOTIDE SEQUENCE [LARGE SCALE GENOMIC DNA]</scope>
</reference>
<evidence type="ECO:0000259" key="2">
    <source>
        <dbReference type="Pfam" id="PF09967"/>
    </source>
</evidence>
<dbReference type="PANTHER" id="PTHR38730:SF1">
    <property type="entry name" value="SLL7028 PROTEIN"/>
    <property type="match status" value="1"/>
</dbReference>
<name>A0A1J0GV26_9CAUD</name>
<organism evidence="4 5">
    <name type="scientific">Vibrio phage vB_VspP_pVa5</name>
    <dbReference type="NCBI Taxonomy" id="1913109"/>
    <lineage>
        <taxon>Viruses</taxon>
        <taxon>Duplodnaviria</taxon>
        <taxon>Heunggongvirae</taxon>
        <taxon>Uroviricota</taxon>
        <taxon>Caudoviricetes</taxon>
        <taxon>Schitoviridae</taxon>
        <taxon>Pontosvirinae</taxon>
        <taxon>Galateavirus</taxon>
        <taxon>Galateavirus PVA5</taxon>
    </lineage>
</organism>
<protein>
    <submittedName>
        <fullName evidence="4">Metallopeptidase protein domain</fullName>
    </submittedName>
</protein>
<accession>A0A1J0GV26</accession>
<dbReference type="PANTHER" id="PTHR38730">
    <property type="entry name" value="SLL7028 PROTEIN"/>
    <property type="match status" value="1"/>
</dbReference>
<dbReference type="EMBL" id="KX889068">
    <property type="protein sequence ID" value="APC46033.1"/>
    <property type="molecule type" value="Genomic_DNA"/>
</dbReference>
<gene>
    <name evidence="4" type="ORF">vBVspPpVa5_0050</name>
</gene>
<sequence length="398" mass="44973">MKTIKVDAKLQKAYDRAKIGLLQVKGSVFISTILFSLKFNWTDECPTACTDGLNLYVNPDFFEPLSPDERIFLLAHEAWHVAFQHMLRMNKTKKDNFNVWNQATDHYINIMLIDAGYKMIQGGLADHQYKDQKEWSSDKIFDDLMKNQDKQDPNFQPDFAPAGTGPGGDKDGDGQGGKVDEADVQRKVEDAIIKASTAAKIKGEAGAIPGDIAVSIERLTNPKLPWNVILQNYMAAFDKEDFSWKKPNRRYQSQGMYLPSMFSESLGHIGAAVDTSCSVSNHQFSAFITELDDIMENNNPEKMSIIDCDTQIHKIYNLAKGEDLRDVTFHGRGGTALEPIFEHYNKEENKPLVLIVFSDLECREITEEPDYPVIWVKLPGHGFNPKFGTVIEFDVGYN</sequence>
<dbReference type="Pfam" id="PF13203">
    <property type="entry name" value="DUF2201_N"/>
    <property type="match status" value="1"/>
</dbReference>
<keyword evidence="5" id="KW-1185">Reference proteome</keyword>
<evidence type="ECO:0000259" key="3">
    <source>
        <dbReference type="Pfam" id="PF13203"/>
    </source>
</evidence>
<dbReference type="Proteomes" id="UP000225978">
    <property type="component" value="Segment"/>
</dbReference>
<feature type="compositionally biased region" description="Basic and acidic residues" evidence="1">
    <location>
        <begin position="168"/>
        <end position="183"/>
    </location>
</feature>
<dbReference type="InterPro" id="IPR018698">
    <property type="entry name" value="VWA-like_dom"/>
</dbReference>
<dbReference type="InterPro" id="IPR025154">
    <property type="entry name" value="Put_metallopeptidase_dom"/>
</dbReference>